<dbReference type="InterPro" id="IPR023401">
    <property type="entry name" value="ODC_N"/>
</dbReference>
<dbReference type="InterPro" id="IPR003462">
    <property type="entry name" value="ODC_Mu_crystall"/>
</dbReference>
<feature type="region of interest" description="Disordered" evidence="1">
    <location>
        <begin position="332"/>
        <end position="352"/>
    </location>
</feature>
<dbReference type="EMBL" id="JANUGQ010000035">
    <property type="protein sequence ID" value="MCS0639364.1"/>
    <property type="molecule type" value="Genomic_DNA"/>
</dbReference>
<evidence type="ECO:0000313" key="2">
    <source>
        <dbReference type="EMBL" id="MCS0639364.1"/>
    </source>
</evidence>
<dbReference type="InterPro" id="IPR036291">
    <property type="entry name" value="NAD(P)-bd_dom_sf"/>
</dbReference>
<organism evidence="2 3">
    <name type="scientific">Streptomyces pyxinae</name>
    <dbReference type="NCBI Taxonomy" id="2970734"/>
    <lineage>
        <taxon>Bacteria</taxon>
        <taxon>Bacillati</taxon>
        <taxon>Actinomycetota</taxon>
        <taxon>Actinomycetes</taxon>
        <taxon>Kitasatosporales</taxon>
        <taxon>Streptomycetaceae</taxon>
        <taxon>Streptomyces</taxon>
    </lineage>
</organism>
<dbReference type="Gene3D" id="3.40.50.720">
    <property type="entry name" value="NAD(P)-binding Rossmann-like Domain"/>
    <property type="match status" value="1"/>
</dbReference>
<reference evidence="2" key="1">
    <citation type="submission" date="2022-08" db="EMBL/GenBank/DDBJ databases">
        <authorList>
            <person name="Somphong A."/>
            <person name="Phongsopitanun W."/>
        </authorList>
    </citation>
    <scope>NUCLEOTIDE SEQUENCE</scope>
    <source>
        <strain evidence="2">LP05-1</strain>
    </source>
</reference>
<dbReference type="RefSeq" id="WP_258790696.1">
    <property type="nucleotide sequence ID" value="NZ_JANUGQ010000035.1"/>
</dbReference>
<sequence>MENTWLIGQDDVARMLHIVGRDALMRRMISALDKGFTELGQGVRSESPMRTGFTRTGGVPGVIETMPHREPGLGVTVKTVAYSPWNITAHRLPTILGTIARIDDDTGRLIALTDGVLLTAVRTGAASAVATSRLAHPGSRTVGLIGTGCQAVTQLHGLSQVLDIGTVLVHDIDPEHERGFARRVDFLGLDVRSARPEEILAEADVLCTATSVPVGAGPVVPDGAHRPHLHINSIGADEMGKTELPAGLLRRALVCVDHRGQALREGECQQLTEAEIGPSLAQVCARPEEVAGFRERLTVFDSTGVASEDHLALDVIMELATELELGTKVPLEGRPEDLLDPYSLAGPTPAHG</sequence>
<proteinExistence type="predicted"/>
<dbReference type="PANTHER" id="PTHR13812">
    <property type="entry name" value="KETIMINE REDUCTASE MU-CRYSTALLIN"/>
    <property type="match status" value="1"/>
</dbReference>
<keyword evidence="3" id="KW-1185">Reference proteome</keyword>
<dbReference type="Gene3D" id="3.30.1780.10">
    <property type="entry name" value="ornithine cyclodeaminase, domain 1"/>
    <property type="match status" value="1"/>
</dbReference>
<protein>
    <submittedName>
        <fullName evidence="2">Ornithine cyclodeaminase family protein</fullName>
    </submittedName>
</protein>
<dbReference type="Pfam" id="PF02423">
    <property type="entry name" value="OCD_Mu_crystall"/>
    <property type="match status" value="1"/>
</dbReference>
<gene>
    <name evidence="2" type="ORF">NX801_27755</name>
</gene>
<evidence type="ECO:0000256" key="1">
    <source>
        <dbReference type="SAM" id="MobiDB-lite"/>
    </source>
</evidence>
<accession>A0ABT2CS02</accession>
<evidence type="ECO:0000313" key="3">
    <source>
        <dbReference type="Proteomes" id="UP001431313"/>
    </source>
</evidence>
<dbReference type="Proteomes" id="UP001431313">
    <property type="component" value="Unassembled WGS sequence"/>
</dbReference>
<dbReference type="PIRSF" id="PIRSF001439">
    <property type="entry name" value="CryM"/>
    <property type="match status" value="1"/>
</dbReference>
<comment type="caution">
    <text evidence="2">The sequence shown here is derived from an EMBL/GenBank/DDBJ whole genome shotgun (WGS) entry which is preliminary data.</text>
</comment>
<dbReference type="PANTHER" id="PTHR13812:SF19">
    <property type="entry name" value="KETIMINE REDUCTASE MU-CRYSTALLIN"/>
    <property type="match status" value="1"/>
</dbReference>
<dbReference type="SUPFAM" id="SSF51735">
    <property type="entry name" value="NAD(P)-binding Rossmann-fold domains"/>
    <property type="match status" value="1"/>
</dbReference>
<name>A0ABT2CS02_9ACTN</name>